<dbReference type="Proteomes" id="UP000070093">
    <property type="component" value="Unassembled WGS sequence"/>
</dbReference>
<dbReference type="AlphaFoldDB" id="A0A137SY54"/>
<reference evidence="1 2" key="1">
    <citation type="submission" date="2016-02" db="EMBL/GenBank/DDBJ databases">
        <authorList>
            <person name="Wen L."/>
            <person name="He K."/>
            <person name="Yang H."/>
        </authorList>
    </citation>
    <scope>NUCLEOTIDE SEQUENCE [LARGE SCALE GENOMIC DNA]</scope>
    <source>
        <strain evidence="1 2">GED7880</strain>
    </source>
</reference>
<comment type="caution">
    <text evidence="1">The sequence shown here is derived from an EMBL/GenBank/DDBJ whole genome shotgun (WGS) entry which is preliminary data.</text>
</comment>
<evidence type="ECO:0000313" key="1">
    <source>
        <dbReference type="EMBL" id="KXO17398.1"/>
    </source>
</evidence>
<organism evidence="1 2">
    <name type="scientific">Prevotella bivia</name>
    <dbReference type="NCBI Taxonomy" id="28125"/>
    <lineage>
        <taxon>Bacteria</taxon>
        <taxon>Pseudomonadati</taxon>
        <taxon>Bacteroidota</taxon>
        <taxon>Bacteroidia</taxon>
        <taxon>Bacteroidales</taxon>
        <taxon>Prevotellaceae</taxon>
        <taxon>Prevotella</taxon>
    </lineage>
</organism>
<proteinExistence type="predicted"/>
<protein>
    <submittedName>
        <fullName evidence="1">Uncharacterized protein</fullName>
    </submittedName>
</protein>
<dbReference type="EMBL" id="LTAG01000046">
    <property type="protein sequence ID" value="KXO17398.1"/>
    <property type="molecule type" value="Genomic_DNA"/>
</dbReference>
<dbReference type="PATRIC" id="fig|28125.4.peg.1058"/>
<evidence type="ECO:0000313" key="2">
    <source>
        <dbReference type="Proteomes" id="UP000070093"/>
    </source>
</evidence>
<accession>A0A137SY54</accession>
<name>A0A137SY54_9BACT</name>
<gene>
    <name evidence="1" type="ORF">HMPREF3202_01070</name>
</gene>
<sequence>MLSKMLIILFWKVFKPDFSKMRQRSPLRNFIMFLAKKQAPIQVSAAWSSFARMPLAW</sequence>